<evidence type="ECO:0000313" key="2">
    <source>
        <dbReference type="EMBL" id="MDO6414398.1"/>
    </source>
</evidence>
<keyword evidence="1" id="KW-0812">Transmembrane</keyword>
<dbReference type="Proteomes" id="UP001169764">
    <property type="component" value="Unassembled WGS sequence"/>
</dbReference>
<proteinExistence type="predicted"/>
<evidence type="ECO:0000313" key="3">
    <source>
        <dbReference type="Proteomes" id="UP001169764"/>
    </source>
</evidence>
<reference evidence="2" key="1">
    <citation type="submission" date="2023-07" db="EMBL/GenBank/DDBJ databases">
        <authorList>
            <person name="Kim M."/>
        </authorList>
    </citation>
    <scope>NUCLEOTIDE SEQUENCE</scope>
    <source>
        <strain evidence="2">BIUV-7</strain>
    </source>
</reference>
<dbReference type="RefSeq" id="WP_303541534.1">
    <property type="nucleotide sequence ID" value="NZ_JAUOTP010000003.1"/>
</dbReference>
<protein>
    <submittedName>
        <fullName evidence="2">Uncharacterized protein</fullName>
    </submittedName>
</protein>
<accession>A0ABT8Y7V4</accession>
<dbReference type="EMBL" id="JAUOTP010000003">
    <property type="protein sequence ID" value="MDO6414398.1"/>
    <property type="molecule type" value="Genomic_DNA"/>
</dbReference>
<gene>
    <name evidence="2" type="ORF">Q4F19_08395</name>
</gene>
<keyword evidence="1" id="KW-1133">Transmembrane helix</keyword>
<comment type="caution">
    <text evidence="2">The sequence shown here is derived from an EMBL/GenBank/DDBJ whole genome shotgun (WGS) entry which is preliminary data.</text>
</comment>
<evidence type="ECO:0000256" key="1">
    <source>
        <dbReference type="SAM" id="Phobius"/>
    </source>
</evidence>
<organism evidence="2 3">
    <name type="scientific">Sphingomonas natans</name>
    <dbReference type="NCBI Taxonomy" id="3063330"/>
    <lineage>
        <taxon>Bacteria</taxon>
        <taxon>Pseudomonadati</taxon>
        <taxon>Pseudomonadota</taxon>
        <taxon>Alphaproteobacteria</taxon>
        <taxon>Sphingomonadales</taxon>
        <taxon>Sphingomonadaceae</taxon>
        <taxon>Sphingomonas</taxon>
    </lineage>
</organism>
<sequence>MADWSDDRINPATGLVMRNNGVDSGGNLYGMAPAPFGDIAPFPAPTTESDVPFRDMPLARRLFITSFALLVVSIIVWNLLQKAIL</sequence>
<name>A0ABT8Y7V4_9SPHN</name>
<keyword evidence="1" id="KW-0472">Membrane</keyword>
<feature type="transmembrane region" description="Helical" evidence="1">
    <location>
        <begin position="62"/>
        <end position="80"/>
    </location>
</feature>
<keyword evidence="3" id="KW-1185">Reference proteome</keyword>